<name>A0A383RAP3_PAEAL</name>
<evidence type="ECO:0000313" key="4">
    <source>
        <dbReference type="EMBL" id="SYX83386.1"/>
    </source>
</evidence>
<sequence>MVNIQPEIESILNRYIELIGEYKQDWLEGLYLYGSIALGDYSLSLSDIDFIAITRERLNADEIRQMAIIHAEVRRFAPRPNMNGIYLTWEDMGKLPHEIASFPYYCDGKMKRAGYFELNPVTWYEMKHHGIAIVGPPISELDIPLDMNLFMSDMHENLNTYWANWIQRSTPLLSIHSFLLLNRAQIAWGVLGVTRQWYTFRERAIVSKAGAGEYALSIVPARWHKILQESINQRRGIGESLYASKWARKRDALAYMTYLMNECNHLFDDELSCVT</sequence>
<gene>
    <name evidence="4" type="ORF">PBLR_11808</name>
</gene>
<keyword evidence="1" id="KW-0808">Transferase</keyword>
<dbReference type="SUPFAM" id="SSF81301">
    <property type="entry name" value="Nucleotidyltransferase"/>
    <property type="match status" value="1"/>
</dbReference>
<dbReference type="AlphaFoldDB" id="A0A383RAP3"/>
<dbReference type="InterPro" id="IPR025184">
    <property type="entry name" value="AadA_C"/>
</dbReference>
<feature type="domain" description="Adenylyltransferase AadA C-terminal" evidence="3">
    <location>
        <begin position="190"/>
        <end position="253"/>
    </location>
</feature>
<evidence type="ECO:0000259" key="2">
    <source>
        <dbReference type="Pfam" id="PF01909"/>
    </source>
</evidence>
<dbReference type="Proteomes" id="UP000304148">
    <property type="component" value="Chromosome"/>
</dbReference>
<dbReference type="Gene3D" id="3.30.460.10">
    <property type="entry name" value="Beta Polymerase, domain 2"/>
    <property type="match status" value="1"/>
</dbReference>
<evidence type="ECO:0000259" key="3">
    <source>
        <dbReference type="Pfam" id="PF13427"/>
    </source>
</evidence>
<dbReference type="Pfam" id="PF01909">
    <property type="entry name" value="NTP_transf_2"/>
    <property type="match status" value="1"/>
</dbReference>
<organism evidence="4 5">
    <name type="scientific">Paenibacillus alvei</name>
    <name type="common">Bacillus alvei</name>
    <dbReference type="NCBI Taxonomy" id="44250"/>
    <lineage>
        <taxon>Bacteria</taxon>
        <taxon>Bacillati</taxon>
        <taxon>Bacillota</taxon>
        <taxon>Bacilli</taxon>
        <taxon>Bacillales</taxon>
        <taxon>Paenibacillaceae</taxon>
        <taxon>Paenibacillus</taxon>
    </lineage>
</organism>
<dbReference type="CDD" id="cd05403">
    <property type="entry name" value="NT_KNTase_like"/>
    <property type="match status" value="1"/>
</dbReference>
<evidence type="ECO:0000313" key="5">
    <source>
        <dbReference type="Proteomes" id="UP000304148"/>
    </source>
</evidence>
<dbReference type="InterPro" id="IPR043519">
    <property type="entry name" value="NT_sf"/>
</dbReference>
<protein>
    <submittedName>
        <fullName evidence="4">Uncharacterized protein</fullName>
    </submittedName>
</protein>
<accession>A0A383RAP3</accession>
<reference evidence="5" key="1">
    <citation type="submission" date="2018-08" db="EMBL/GenBank/DDBJ databases">
        <authorList>
            <person name="Chevrot R."/>
        </authorList>
    </citation>
    <scope>NUCLEOTIDE SEQUENCE [LARGE SCALE GENOMIC DNA]</scope>
</reference>
<dbReference type="Pfam" id="PF13427">
    <property type="entry name" value="AadA_C"/>
    <property type="match status" value="1"/>
</dbReference>
<dbReference type="InterPro" id="IPR002934">
    <property type="entry name" value="Polymerase_NTP_transf_dom"/>
</dbReference>
<evidence type="ECO:0000256" key="1">
    <source>
        <dbReference type="ARBA" id="ARBA00022679"/>
    </source>
</evidence>
<proteinExistence type="predicted"/>
<dbReference type="EMBL" id="LS992241">
    <property type="protein sequence ID" value="SYX83386.1"/>
    <property type="molecule type" value="Genomic_DNA"/>
</dbReference>
<dbReference type="GO" id="GO:0016779">
    <property type="term" value="F:nucleotidyltransferase activity"/>
    <property type="evidence" value="ECO:0007669"/>
    <property type="project" value="InterPro"/>
</dbReference>
<feature type="domain" description="Polymerase nucleotidyl transferase" evidence="2">
    <location>
        <begin position="18"/>
        <end position="70"/>
    </location>
</feature>